<keyword evidence="1" id="KW-0472">Membrane</keyword>
<reference evidence="2 3" key="1">
    <citation type="submission" date="2019-01" db="EMBL/GenBank/DDBJ databases">
        <authorList>
            <person name="Sayadi A."/>
        </authorList>
    </citation>
    <scope>NUCLEOTIDE SEQUENCE [LARGE SCALE GENOMIC DNA]</scope>
</reference>
<protein>
    <submittedName>
        <fullName evidence="2">Uncharacterized protein</fullName>
    </submittedName>
</protein>
<dbReference type="AlphaFoldDB" id="A0A653BGA6"/>
<accession>A0A653BGA6</accession>
<name>A0A653BGA6_CALMS</name>
<proteinExistence type="predicted"/>
<gene>
    <name evidence="2" type="ORF">CALMAC_LOCUS380</name>
</gene>
<keyword evidence="3" id="KW-1185">Reference proteome</keyword>
<sequence length="96" mass="11431">MFYYRLRVYTICVYPLIFCSSIVFHCVSGVYISRKLVYSYLGNFTNILIMELFIIYFFLYIFNKLLYLFLFLHIQCLGAQWIECSMFIAGVVAVIL</sequence>
<evidence type="ECO:0000313" key="2">
    <source>
        <dbReference type="EMBL" id="VEN34045.1"/>
    </source>
</evidence>
<dbReference type="EMBL" id="CAACVG010000424">
    <property type="protein sequence ID" value="VEN34045.1"/>
    <property type="molecule type" value="Genomic_DNA"/>
</dbReference>
<feature type="transmembrane region" description="Helical" evidence="1">
    <location>
        <begin position="44"/>
        <end position="62"/>
    </location>
</feature>
<dbReference type="Proteomes" id="UP000410492">
    <property type="component" value="Unassembled WGS sequence"/>
</dbReference>
<organism evidence="2 3">
    <name type="scientific">Callosobruchus maculatus</name>
    <name type="common">Southern cowpea weevil</name>
    <name type="synonym">Pulse bruchid</name>
    <dbReference type="NCBI Taxonomy" id="64391"/>
    <lineage>
        <taxon>Eukaryota</taxon>
        <taxon>Metazoa</taxon>
        <taxon>Ecdysozoa</taxon>
        <taxon>Arthropoda</taxon>
        <taxon>Hexapoda</taxon>
        <taxon>Insecta</taxon>
        <taxon>Pterygota</taxon>
        <taxon>Neoptera</taxon>
        <taxon>Endopterygota</taxon>
        <taxon>Coleoptera</taxon>
        <taxon>Polyphaga</taxon>
        <taxon>Cucujiformia</taxon>
        <taxon>Chrysomeloidea</taxon>
        <taxon>Chrysomelidae</taxon>
        <taxon>Bruchinae</taxon>
        <taxon>Bruchini</taxon>
        <taxon>Callosobruchus</taxon>
    </lineage>
</organism>
<feature type="transmembrane region" description="Helical" evidence="1">
    <location>
        <begin position="68"/>
        <end position="95"/>
    </location>
</feature>
<keyword evidence="1" id="KW-1133">Transmembrane helix</keyword>
<evidence type="ECO:0000256" key="1">
    <source>
        <dbReference type="SAM" id="Phobius"/>
    </source>
</evidence>
<evidence type="ECO:0000313" key="3">
    <source>
        <dbReference type="Proteomes" id="UP000410492"/>
    </source>
</evidence>
<feature type="transmembrane region" description="Helical" evidence="1">
    <location>
        <begin position="6"/>
        <end position="32"/>
    </location>
</feature>
<keyword evidence="1" id="KW-0812">Transmembrane</keyword>